<keyword evidence="4" id="KW-0804">Transcription</keyword>
<evidence type="ECO:0000256" key="1">
    <source>
        <dbReference type="ARBA" id="ARBA00004123"/>
    </source>
</evidence>
<evidence type="ECO:0000313" key="10">
    <source>
        <dbReference type="Proteomes" id="UP001552299"/>
    </source>
</evidence>
<dbReference type="InterPro" id="IPR036576">
    <property type="entry name" value="WRKY_dom_sf"/>
</dbReference>
<dbReference type="SMART" id="SM00774">
    <property type="entry name" value="WRKY"/>
    <property type="match status" value="1"/>
</dbReference>
<gene>
    <name evidence="9" type="ORF">M5K25_003489</name>
</gene>
<dbReference type="GO" id="GO:0042542">
    <property type="term" value="P:response to hydrogen peroxide"/>
    <property type="evidence" value="ECO:0007669"/>
    <property type="project" value="UniProtKB-ARBA"/>
</dbReference>
<dbReference type="FunFam" id="2.20.25.80:FF:000009">
    <property type="entry name" value="WRKY transcription factor 53"/>
    <property type="match status" value="1"/>
</dbReference>
<feature type="compositionally biased region" description="Low complexity" evidence="7">
    <location>
        <begin position="70"/>
        <end position="86"/>
    </location>
</feature>
<keyword evidence="5" id="KW-0539">Nucleus</keyword>
<comment type="subcellular location">
    <subcellularLocation>
        <location evidence="1">Nucleus</location>
    </subcellularLocation>
</comment>
<evidence type="ECO:0000313" key="9">
    <source>
        <dbReference type="EMBL" id="KAL0925177.1"/>
    </source>
</evidence>
<feature type="region of interest" description="Disordered" evidence="7">
    <location>
        <begin position="69"/>
        <end position="95"/>
    </location>
</feature>
<reference evidence="9 10" key="1">
    <citation type="journal article" date="2024" name="Plant Biotechnol. J.">
        <title>Dendrobium thyrsiflorum genome and its molecular insights into genes involved in important horticultural traits.</title>
        <authorList>
            <person name="Chen B."/>
            <person name="Wang J.Y."/>
            <person name="Zheng P.J."/>
            <person name="Li K.L."/>
            <person name="Liang Y.M."/>
            <person name="Chen X.F."/>
            <person name="Zhang C."/>
            <person name="Zhao X."/>
            <person name="He X."/>
            <person name="Zhang G.Q."/>
            <person name="Liu Z.J."/>
            <person name="Xu Q."/>
        </authorList>
    </citation>
    <scope>NUCLEOTIDE SEQUENCE [LARGE SCALE GENOMIC DNA]</scope>
    <source>
        <strain evidence="9">GZMU011</strain>
    </source>
</reference>
<evidence type="ECO:0000256" key="3">
    <source>
        <dbReference type="ARBA" id="ARBA00023125"/>
    </source>
</evidence>
<evidence type="ECO:0000256" key="4">
    <source>
        <dbReference type="ARBA" id="ARBA00023163"/>
    </source>
</evidence>
<dbReference type="PANTHER" id="PTHR32096">
    <property type="entry name" value="WRKY TRANSCRIPTION FACTOR 30-RELATED-RELATED"/>
    <property type="match status" value="1"/>
</dbReference>
<dbReference type="EMBL" id="JANQDX010000004">
    <property type="protein sequence ID" value="KAL0925177.1"/>
    <property type="molecule type" value="Genomic_DNA"/>
</dbReference>
<dbReference type="PANTHER" id="PTHR32096:SF146">
    <property type="entry name" value="WRKY TRANSCRIPTION FACTOR 19-RELATED"/>
    <property type="match status" value="1"/>
</dbReference>
<dbReference type="SUPFAM" id="SSF118290">
    <property type="entry name" value="WRKY DNA-binding domain"/>
    <property type="match status" value="1"/>
</dbReference>
<keyword evidence="3" id="KW-0238">DNA-binding</keyword>
<sequence length="294" mass="33586">MEMEKSHSEDLRMLIDILRQGNAHVMELEAHLYNYETFSSETCLLLSSKLQSTFATAITMIKLMEQRGLPSLPSSSTDSPRSQSSERSFKEQERREMCKKRKSLPRWSEQVKACSGSAMEIPLDDGHSWRKYGQKDILGAKFPRCYYRCTYRHSHGCLATKQIQRSDNNSSLFDITYRGAHTCNHGFQKPSPLTNEQIIHQNQSLKVKTEALSSDEHKPESSPYFSFPLTPKSCLKPENNIFSSASKPENYEGLDSEIADIICASNSTTSSEMLKIDFGVEQFVFDSEFSFDFY</sequence>
<comment type="caution">
    <text evidence="9">The sequence shown here is derived from an EMBL/GenBank/DDBJ whole genome shotgun (WGS) entry which is preliminary data.</text>
</comment>
<organism evidence="9 10">
    <name type="scientific">Dendrobium thyrsiflorum</name>
    <name type="common">Pinecone-like raceme dendrobium</name>
    <name type="synonym">Orchid</name>
    <dbReference type="NCBI Taxonomy" id="117978"/>
    <lineage>
        <taxon>Eukaryota</taxon>
        <taxon>Viridiplantae</taxon>
        <taxon>Streptophyta</taxon>
        <taxon>Embryophyta</taxon>
        <taxon>Tracheophyta</taxon>
        <taxon>Spermatophyta</taxon>
        <taxon>Magnoliopsida</taxon>
        <taxon>Liliopsida</taxon>
        <taxon>Asparagales</taxon>
        <taxon>Orchidaceae</taxon>
        <taxon>Epidendroideae</taxon>
        <taxon>Malaxideae</taxon>
        <taxon>Dendrobiinae</taxon>
        <taxon>Dendrobium</taxon>
    </lineage>
</organism>
<dbReference type="Pfam" id="PF03106">
    <property type="entry name" value="WRKY"/>
    <property type="match status" value="1"/>
</dbReference>
<protein>
    <recommendedName>
        <fullName evidence="8">WRKY domain-containing protein</fullName>
    </recommendedName>
</protein>
<evidence type="ECO:0000256" key="2">
    <source>
        <dbReference type="ARBA" id="ARBA00023015"/>
    </source>
</evidence>
<dbReference type="Gene3D" id="2.20.25.80">
    <property type="entry name" value="WRKY domain"/>
    <property type="match status" value="1"/>
</dbReference>
<dbReference type="GO" id="GO:0009751">
    <property type="term" value="P:response to salicylic acid"/>
    <property type="evidence" value="ECO:0007669"/>
    <property type="project" value="UniProtKB-ARBA"/>
</dbReference>
<evidence type="ECO:0000256" key="7">
    <source>
        <dbReference type="SAM" id="MobiDB-lite"/>
    </source>
</evidence>
<dbReference type="GO" id="GO:0005634">
    <property type="term" value="C:nucleus"/>
    <property type="evidence" value="ECO:0007669"/>
    <property type="project" value="UniProtKB-SubCell"/>
</dbReference>
<dbReference type="InterPro" id="IPR044810">
    <property type="entry name" value="WRKY_plant"/>
</dbReference>
<dbReference type="PROSITE" id="PS50811">
    <property type="entry name" value="WRKY"/>
    <property type="match status" value="1"/>
</dbReference>
<dbReference type="GO" id="GO:0003677">
    <property type="term" value="F:DNA binding"/>
    <property type="evidence" value="ECO:0007669"/>
    <property type="project" value="UniProtKB-KW"/>
</dbReference>
<evidence type="ECO:0000259" key="8">
    <source>
        <dbReference type="PROSITE" id="PS50811"/>
    </source>
</evidence>
<accession>A0ABD0VRP1</accession>
<dbReference type="GO" id="GO:0010150">
    <property type="term" value="P:leaf senescence"/>
    <property type="evidence" value="ECO:0007669"/>
    <property type="project" value="UniProtKB-ARBA"/>
</dbReference>
<dbReference type="InterPro" id="IPR003657">
    <property type="entry name" value="WRKY_dom"/>
</dbReference>
<evidence type="ECO:0000256" key="6">
    <source>
        <dbReference type="ARBA" id="ARBA00060850"/>
    </source>
</evidence>
<name>A0ABD0VRP1_DENTH</name>
<keyword evidence="10" id="KW-1185">Reference proteome</keyword>
<proteinExistence type="inferred from homology"/>
<dbReference type="AlphaFoldDB" id="A0ABD0VRP1"/>
<feature type="domain" description="WRKY" evidence="8">
    <location>
        <begin position="118"/>
        <end position="181"/>
    </location>
</feature>
<dbReference type="Proteomes" id="UP001552299">
    <property type="component" value="Unassembled WGS sequence"/>
</dbReference>
<comment type="similarity">
    <text evidence="6">Belongs to the WRKY group III family.</text>
</comment>
<dbReference type="GO" id="GO:0010193">
    <property type="term" value="P:response to ozone"/>
    <property type="evidence" value="ECO:0007669"/>
    <property type="project" value="UniProtKB-ARBA"/>
</dbReference>
<keyword evidence="2" id="KW-0805">Transcription regulation</keyword>
<evidence type="ECO:0000256" key="5">
    <source>
        <dbReference type="ARBA" id="ARBA00023242"/>
    </source>
</evidence>